<evidence type="ECO:0000259" key="1">
    <source>
        <dbReference type="PROSITE" id="PS50994"/>
    </source>
</evidence>
<dbReference type="Pfam" id="PF00665">
    <property type="entry name" value="rve"/>
    <property type="match status" value="1"/>
</dbReference>
<dbReference type="Gene3D" id="3.30.420.10">
    <property type="entry name" value="Ribonuclease H-like superfamily/Ribonuclease H"/>
    <property type="match status" value="1"/>
</dbReference>
<dbReference type="InterPro" id="IPR036397">
    <property type="entry name" value="RNaseH_sf"/>
</dbReference>
<accession>A0A8T0F4F4</accession>
<dbReference type="InterPro" id="IPR001584">
    <property type="entry name" value="Integrase_cat-core"/>
</dbReference>
<dbReference type="PANTHER" id="PTHR37984">
    <property type="entry name" value="PROTEIN CBG26694"/>
    <property type="match status" value="1"/>
</dbReference>
<proteinExistence type="predicted"/>
<feature type="domain" description="Integrase catalytic" evidence="1">
    <location>
        <begin position="46"/>
        <end position="134"/>
    </location>
</feature>
<evidence type="ECO:0000313" key="3">
    <source>
        <dbReference type="Proteomes" id="UP000807504"/>
    </source>
</evidence>
<dbReference type="EMBL" id="JABXBU010000030">
    <property type="protein sequence ID" value="KAF8784289.1"/>
    <property type="molecule type" value="Genomic_DNA"/>
</dbReference>
<dbReference type="AlphaFoldDB" id="A0A8T0F4F4"/>
<protein>
    <submittedName>
        <fullName evidence="2">Retrovirus-related Pol polyprotein like</fullName>
    </submittedName>
</protein>
<reference evidence="2" key="2">
    <citation type="submission" date="2020-06" db="EMBL/GenBank/DDBJ databases">
        <authorList>
            <person name="Sheffer M."/>
        </authorList>
    </citation>
    <scope>NUCLEOTIDE SEQUENCE</scope>
</reference>
<evidence type="ECO:0000313" key="2">
    <source>
        <dbReference type="EMBL" id="KAF8784289.1"/>
    </source>
</evidence>
<name>A0A8T0F4F4_ARGBR</name>
<sequence>MEKKVLSKNWPKRYYLTGMRKYINDYVKNCPESNRYKANNQKPAGLLRTPVYSQRFEIISLDLFGPLPKTENGKQWIFIIEDCATRWIELFPLSQATASECAITLIEDIFLRYGIPRRIISDNGSQFISAVLQQNRDLKPRLPILVGDITETAFEVTKDSFRHEHRSLYTTGHTLAFLHFGRELRTVDDVVRDFKAVVENDNFVSE</sequence>
<dbReference type="PANTHER" id="PTHR37984:SF5">
    <property type="entry name" value="PROTEIN NYNRIN-LIKE"/>
    <property type="match status" value="1"/>
</dbReference>
<dbReference type="GO" id="GO:0015074">
    <property type="term" value="P:DNA integration"/>
    <property type="evidence" value="ECO:0007669"/>
    <property type="project" value="InterPro"/>
</dbReference>
<dbReference type="GO" id="GO:0003676">
    <property type="term" value="F:nucleic acid binding"/>
    <property type="evidence" value="ECO:0007669"/>
    <property type="project" value="InterPro"/>
</dbReference>
<keyword evidence="3" id="KW-1185">Reference proteome</keyword>
<comment type="caution">
    <text evidence="2">The sequence shown here is derived from an EMBL/GenBank/DDBJ whole genome shotgun (WGS) entry which is preliminary data.</text>
</comment>
<organism evidence="2 3">
    <name type="scientific">Argiope bruennichi</name>
    <name type="common">Wasp spider</name>
    <name type="synonym">Aranea bruennichi</name>
    <dbReference type="NCBI Taxonomy" id="94029"/>
    <lineage>
        <taxon>Eukaryota</taxon>
        <taxon>Metazoa</taxon>
        <taxon>Ecdysozoa</taxon>
        <taxon>Arthropoda</taxon>
        <taxon>Chelicerata</taxon>
        <taxon>Arachnida</taxon>
        <taxon>Araneae</taxon>
        <taxon>Araneomorphae</taxon>
        <taxon>Entelegynae</taxon>
        <taxon>Araneoidea</taxon>
        <taxon>Araneidae</taxon>
        <taxon>Argiope</taxon>
    </lineage>
</organism>
<dbReference type="Proteomes" id="UP000807504">
    <property type="component" value="Unassembled WGS sequence"/>
</dbReference>
<dbReference type="InterPro" id="IPR050951">
    <property type="entry name" value="Retrovirus_Pol_polyprotein"/>
</dbReference>
<reference evidence="2" key="1">
    <citation type="journal article" date="2020" name="bioRxiv">
        <title>Chromosome-level reference genome of the European wasp spider Argiope bruennichi: a resource for studies on range expansion and evolutionary adaptation.</title>
        <authorList>
            <person name="Sheffer M.M."/>
            <person name="Hoppe A."/>
            <person name="Krehenwinkel H."/>
            <person name="Uhl G."/>
            <person name="Kuss A.W."/>
            <person name="Jensen L."/>
            <person name="Jensen C."/>
            <person name="Gillespie R.G."/>
            <person name="Hoff K.J."/>
            <person name="Prost S."/>
        </authorList>
    </citation>
    <scope>NUCLEOTIDE SEQUENCE</scope>
</reference>
<dbReference type="SUPFAM" id="SSF53098">
    <property type="entry name" value="Ribonuclease H-like"/>
    <property type="match status" value="1"/>
</dbReference>
<dbReference type="PROSITE" id="PS50994">
    <property type="entry name" value="INTEGRASE"/>
    <property type="match status" value="1"/>
</dbReference>
<dbReference type="InterPro" id="IPR012337">
    <property type="entry name" value="RNaseH-like_sf"/>
</dbReference>
<gene>
    <name evidence="2" type="ORF">HNY73_009989</name>
</gene>